<reference evidence="4" key="1">
    <citation type="submission" date="2017-09" db="EMBL/GenBank/DDBJ databases">
        <title>Depth-based differentiation of microbial function through sediment-hosted aquifers and enrichment of novel symbionts in the deep terrestrial subsurface.</title>
        <authorList>
            <person name="Probst A.J."/>
            <person name="Ladd B."/>
            <person name="Jarett J.K."/>
            <person name="Geller-Mcgrath D.E."/>
            <person name="Sieber C.M.K."/>
            <person name="Emerson J.B."/>
            <person name="Anantharaman K."/>
            <person name="Thomas B.C."/>
            <person name="Malmstrom R."/>
            <person name="Stieglmeier M."/>
            <person name="Klingl A."/>
            <person name="Woyke T."/>
            <person name="Ryan C.M."/>
            <person name="Banfield J.F."/>
        </authorList>
    </citation>
    <scope>NUCLEOTIDE SEQUENCE [LARGE SCALE GENOMIC DNA]</scope>
</reference>
<sequence length="358" mass="39616">MATAGSLEVNKILTTAAKNQASDLHLSAGSPPVMRIGNDLVEMANYPAVKQQFILDMIDSVLTSGQKEQLAKNKDLIFTYEFAQNLRFRVNIIYQRGKPSVSLRYIPISVPDIQRLGLPIGIEKILANDKGLIVVTGPYGAGRTTTVAAMIEHINQKRDHNIVTIEQPIEYLFTNKKSIIEQREVGVDVNSFHDALLHCQREDVNVVAVGENHEPELIPSILEVANNNVLVFLVLNTSGILQTVEYLIGNFRVEEKERAQKLLSDSLRAILVQRLLPQVGGGGKKLAAGLLINNDAVKTSIRKGEYKNLINIAQTSKNEGMVDLDQALVDLVRSGEVLVEDAEKESFDKQNFRSLIAR</sequence>
<dbReference type="PANTHER" id="PTHR30486:SF16">
    <property type="entry name" value="TWITCHING MOTILITY PROTEIN PILT"/>
    <property type="match status" value="1"/>
</dbReference>
<dbReference type="InterPro" id="IPR027417">
    <property type="entry name" value="P-loop_NTPase"/>
</dbReference>
<name>A0A2H0W0S4_9BACT</name>
<comment type="similarity">
    <text evidence="1">Belongs to the GSP E family.</text>
</comment>
<dbReference type="Gene3D" id="3.30.450.90">
    <property type="match status" value="1"/>
</dbReference>
<dbReference type="Pfam" id="PF00437">
    <property type="entry name" value="T2SSE"/>
    <property type="match status" value="1"/>
</dbReference>
<dbReference type="AlphaFoldDB" id="A0A2H0W0S4"/>
<proteinExistence type="inferred from homology"/>
<feature type="domain" description="Bacterial type II secretion system protein E" evidence="2">
    <location>
        <begin position="9"/>
        <end position="290"/>
    </location>
</feature>
<dbReference type="InterPro" id="IPR001482">
    <property type="entry name" value="T2SS/T4SS_dom"/>
</dbReference>
<dbReference type="PANTHER" id="PTHR30486">
    <property type="entry name" value="TWITCHING MOTILITY PROTEIN PILT"/>
    <property type="match status" value="1"/>
</dbReference>
<dbReference type="Gene3D" id="3.40.50.300">
    <property type="entry name" value="P-loop containing nucleotide triphosphate hydrolases"/>
    <property type="match status" value="1"/>
</dbReference>
<protein>
    <recommendedName>
        <fullName evidence="2">Bacterial type II secretion system protein E domain-containing protein</fullName>
    </recommendedName>
</protein>
<dbReference type="Proteomes" id="UP000230935">
    <property type="component" value="Unassembled WGS sequence"/>
</dbReference>
<evidence type="ECO:0000259" key="2">
    <source>
        <dbReference type="Pfam" id="PF00437"/>
    </source>
</evidence>
<evidence type="ECO:0000256" key="1">
    <source>
        <dbReference type="ARBA" id="ARBA00006611"/>
    </source>
</evidence>
<dbReference type="EMBL" id="PEZZ01000029">
    <property type="protein sequence ID" value="PIS04963.1"/>
    <property type="molecule type" value="Genomic_DNA"/>
</dbReference>
<evidence type="ECO:0000313" key="3">
    <source>
        <dbReference type="EMBL" id="PIS04963.1"/>
    </source>
</evidence>
<evidence type="ECO:0000313" key="4">
    <source>
        <dbReference type="Proteomes" id="UP000230935"/>
    </source>
</evidence>
<dbReference type="SUPFAM" id="SSF52540">
    <property type="entry name" value="P-loop containing nucleoside triphosphate hydrolases"/>
    <property type="match status" value="1"/>
</dbReference>
<accession>A0A2H0W0S4</accession>
<dbReference type="GO" id="GO:0016887">
    <property type="term" value="F:ATP hydrolysis activity"/>
    <property type="evidence" value="ECO:0007669"/>
    <property type="project" value="InterPro"/>
</dbReference>
<comment type="caution">
    <text evidence="3">The sequence shown here is derived from an EMBL/GenBank/DDBJ whole genome shotgun (WGS) entry which is preliminary data.</text>
</comment>
<organism evidence="3 4">
    <name type="scientific">Candidatus Buchananbacteria bacterium CG10_big_fil_rev_8_21_14_0_10_42_9</name>
    <dbReference type="NCBI Taxonomy" id="1974526"/>
    <lineage>
        <taxon>Bacteria</taxon>
        <taxon>Candidatus Buchananiibacteriota</taxon>
    </lineage>
</organism>
<gene>
    <name evidence="3" type="ORF">COT81_03765</name>
</gene>
<dbReference type="InterPro" id="IPR050921">
    <property type="entry name" value="T4SS_GSP_E_ATPase"/>
</dbReference>